<dbReference type="EMBL" id="BQFW01000002">
    <property type="protein sequence ID" value="GJJ68769.1"/>
    <property type="molecule type" value="Genomic_DNA"/>
</dbReference>
<keyword evidence="3" id="KW-1185">Reference proteome</keyword>
<feature type="region of interest" description="Disordered" evidence="1">
    <location>
        <begin position="208"/>
        <end position="228"/>
    </location>
</feature>
<comment type="caution">
    <text evidence="2">The sequence shown here is derived from an EMBL/GenBank/DDBJ whole genome shotgun (WGS) entry which is preliminary data.</text>
</comment>
<gene>
    <name evidence="2" type="ORF">EMPS_01115</name>
</gene>
<reference evidence="2" key="1">
    <citation type="submission" date="2021-11" db="EMBL/GenBank/DDBJ databases">
        <authorList>
            <person name="Herlambang A."/>
            <person name="Guo Y."/>
            <person name="Takashima Y."/>
            <person name="Nishizawa T."/>
        </authorList>
    </citation>
    <scope>NUCLEOTIDE SEQUENCE</scope>
    <source>
        <strain evidence="2">E1425</strain>
    </source>
</reference>
<dbReference type="OrthoDB" id="61900at2759"/>
<evidence type="ECO:0000313" key="3">
    <source>
        <dbReference type="Proteomes" id="UP000827284"/>
    </source>
</evidence>
<sequence>MDPSSLARMYTRFRDAELLWIQQYDRQQQLQKQQQQQQQQQQITAESLENCSLHSGEFAFVLAGLKPAMLVQMPSPSLTLDFKRKVLDQENLFGADGRTHDQSNNATLTLECRLITKDIASQEMPLQGCVLIWSPATIQRHPQAALLHGTINRICPPRTATTSSSQDQDENSRLISESDLAVLLDYPGRLPTTQAEMQQMIEVSYWNQPTPPSPISSASASRNGQVDSEPPQLLTAFAAQPDQIPKIQTHFRTYRDSLRDLFGLNLKLHIQTLAE</sequence>
<accession>A0A9P3LSD6</accession>
<name>A0A9P3LSD6_9FUNG</name>
<proteinExistence type="predicted"/>
<dbReference type="Proteomes" id="UP000827284">
    <property type="component" value="Unassembled WGS sequence"/>
</dbReference>
<reference evidence="2" key="2">
    <citation type="journal article" date="2022" name="Microbiol. Resour. Announc.">
        <title>Whole-Genome Sequence of Entomortierella parvispora E1425, a Mucoromycotan Fungus Associated with Burkholderiaceae-Related Endosymbiotic Bacteria.</title>
        <authorList>
            <person name="Herlambang A."/>
            <person name="Guo Y."/>
            <person name="Takashima Y."/>
            <person name="Narisawa K."/>
            <person name="Ohta H."/>
            <person name="Nishizawa T."/>
        </authorList>
    </citation>
    <scope>NUCLEOTIDE SEQUENCE</scope>
    <source>
        <strain evidence="2">E1425</strain>
    </source>
</reference>
<evidence type="ECO:0000313" key="2">
    <source>
        <dbReference type="EMBL" id="GJJ68769.1"/>
    </source>
</evidence>
<evidence type="ECO:0000256" key="1">
    <source>
        <dbReference type="SAM" id="MobiDB-lite"/>
    </source>
</evidence>
<dbReference type="AlphaFoldDB" id="A0A9P3LSD6"/>
<protein>
    <submittedName>
        <fullName evidence="2">Uncharacterized protein</fullName>
    </submittedName>
</protein>
<organism evidence="2 3">
    <name type="scientific">Entomortierella parvispora</name>
    <dbReference type="NCBI Taxonomy" id="205924"/>
    <lineage>
        <taxon>Eukaryota</taxon>
        <taxon>Fungi</taxon>
        <taxon>Fungi incertae sedis</taxon>
        <taxon>Mucoromycota</taxon>
        <taxon>Mortierellomycotina</taxon>
        <taxon>Mortierellomycetes</taxon>
        <taxon>Mortierellales</taxon>
        <taxon>Mortierellaceae</taxon>
        <taxon>Entomortierella</taxon>
    </lineage>
</organism>